<dbReference type="InParanoid" id="A0A0D0ED22"/>
<gene>
    <name evidence="1" type="ORF">PAXRUDRAFT_252346</name>
</gene>
<dbReference type="Proteomes" id="UP000054538">
    <property type="component" value="Unassembled WGS sequence"/>
</dbReference>
<reference evidence="1 2" key="1">
    <citation type="submission" date="2014-04" db="EMBL/GenBank/DDBJ databases">
        <authorList>
            <consortium name="DOE Joint Genome Institute"/>
            <person name="Kuo A."/>
            <person name="Kohler A."/>
            <person name="Jargeat P."/>
            <person name="Nagy L.G."/>
            <person name="Floudas D."/>
            <person name="Copeland A."/>
            <person name="Barry K.W."/>
            <person name="Cichocki N."/>
            <person name="Veneault-Fourrey C."/>
            <person name="LaButti K."/>
            <person name="Lindquist E.A."/>
            <person name="Lipzen A."/>
            <person name="Lundell T."/>
            <person name="Morin E."/>
            <person name="Murat C."/>
            <person name="Sun H."/>
            <person name="Tunlid A."/>
            <person name="Henrissat B."/>
            <person name="Grigoriev I.V."/>
            <person name="Hibbett D.S."/>
            <person name="Martin F."/>
            <person name="Nordberg H.P."/>
            <person name="Cantor M.N."/>
            <person name="Hua S.X."/>
        </authorList>
    </citation>
    <scope>NUCLEOTIDE SEQUENCE [LARGE SCALE GENOMIC DNA]</scope>
    <source>
        <strain evidence="1 2">Ve08.2h10</strain>
    </source>
</reference>
<reference evidence="2" key="2">
    <citation type="submission" date="2015-01" db="EMBL/GenBank/DDBJ databases">
        <title>Evolutionary Origins and Diversification of the Mycorrhizal Mutualists.</title>
        <authorList>
            <consortium name="DOE Joint Genome Institute"/>
            <consortium name="Mycorrhizal Genomics Consortium"/>
            <person name="Kohler A."/>
            <person name="Kuo A."/>
            <person name="Nagy L.G."/>
            <person name="Floudas D."/>
            <person name="Copeland A."/>
            <person name="Barry K.W."/>
            <person name="Cichocki N."/>
            <person name="Veneault-Fourrey C."/>
            <person name="LaButti K."/>
            <person name="Lindquist E.A."/>
            <person name="Lipzen A."/>
            <person name="Lundell T."/>
            <person name="Morin E."/>
            <person name="Murat C."/>
            <person name="Riley R."/>
            <person name="Ohm R."/>
            <person name="Sun H."/>
            <person name="Tunlid A."/>
            <person name="Henrissat B."/>
            <person name="Grigoriev I.V."/>
            <person name="Hibbett D.S."/>
            <person name="Martin F."/>
        </authorList>
    </citation>
    <scope>NUCLEOTIDE SEQUENCE [LARGE SCALE GENOMIC DNA]</scope>
    <source>
        <strain evidence="2">Ve08.2h10</strain>
    </source>
</reference>
<dbReference type="AlphaFoldDB" id="A0A0D0ED22"/>
<evidence type="ECO:0000313" key="1">
    <source>
        <dbReference type="EMBL" id="KIL00366.1"/>
    </source>
</evidence>
<name>A0A0D0ED22_9AGAM</name>
<organism evidence="1 2">
    <name type="scientific">Paxillus rubicundulus Ve08.2h10</name>
    <dbReference type="NCBI Taxonomy" id="930991"/>
    <lineage>
        <taxon>Eukaryota</taxon>
        <taxon>Fungi</taxon>
        <taxon>Dikarya</taxon>
        <taxon>Basidiomycota</taxon>
        <taxon>Agaricomycotina</taxon>
        <taxon>Agaricomycetes</taxon>
        <taxon>Agaricomycetidae</taxon>
        <taxon>Boletales</taxon>
        <taxon>Paxilineae</taxon>
        <taxon>Paxillaceae</taxon>
        <taxon>Paxillus</taxon>
    </lineage>
</organism>
<sequence>MGRSHGQAVLTPNLDEYKMRHLPIWVAASNGGDPRTFGRVEGVVSPLHHFSKDTRISRMHVQLCARRSIHPDQYVPIQRKASRWAWAPALESQRLGAQLGTNSRLKPGRQVALLATALPQLINASLKYGLLGHRKAGKNREYSGCISGRKDRFLICLVHVGDMAGER</sequence>
<protein>
    <submittedName>
        <fullName evidence="1">Uncharacterized protein</fullName>
    </submittedName>
</protein>
<proteinExistence type="predicted"/>
<dbReference type="HOGENOM" id="CLU_1595081_0_0_1"/>
<accession>A0A0D0ED22</accession>
<keyword evidence="2" id="KW-1185">Reference proteome</keyword>
<evidence type="ECO:0000313" key="2">
    <source>
        <dbReference type="Proteomes" id="UP000054538"/>
    </source>
</evidence>
<dbReference type="EMBL" id="KN824835">
    <property type="protein sequence ID" value="KIL00366.1"/>
    <property type="molecule type" value="Genomic_DNA"/>
</dbReference>